<accession>A0ABN9MIS8</accession>
<evidence type="ECO:0000313" key="2">
    <source>
        <dbReference type="Proteomes" id="UP001176940"/>
    </source>
</evidence>
<dbReference type="EMBL" id="CAUEEQ010075994">
    <property type="protein sequence ID" value="CAJ0966642.1"/>
    <property type="molecule type" value="Genomic_DNA"/>
</dbReference>
<proteinExistence type="predicted"/>
<evidence type="ECO:0000313" key="1">
    <source>
        <dbReference type="EMBL" id="CAJ0966642.1"/>
    </source>
</evidence>
<reference evidence="1" key="1">
    <citation type="submission" date="2023-07" db="EMBL/GenBank/DDBJ databases">
        <authorList>
            <person name="Stuckert A."/>
        </authorList>
    </citation>
    <scope>NUCLEOTIDE SEQUENCE</scope>
</reference>
<sequence>MIYKNCELEDKLEEYKERCKLREQRIALLEEKEAKYNDVMTIRRNQLHDANVKLELKEHDNMSLKLQESIKVNNHCCNQMCKSNNQEEKDWTRGRSSLYALLIALKVTQIRVPLSLLLSQAVVTQYNLGYRAACALLRVWLPSQLCEKLQPPLGYHKGLSADLECNWGNASDRMEELKRVMGGRDARRTNALENAILNRGDNPIIFCSEYLILYCSTYNCRDMSPDDNSFLYSMANKCTFVDYPTKVVLRNANSYQAFVYILDRGLDSEHKS</sequence>
<dbReference type="Proteomes" id="UP001176940">
    <property type="component" value="Unassembled WGS sequence"/>
</dbReference>
<name>A0ABN9MIS8_9NEOB</name>
<keyword evidence="2" id="KW-1185">Reference proteome</keyword>
<organism evidence="1 2">
    <name type="scientific">Ranitomeya imitator</name>
    <name type="common">mimic poison frog</name>
    <dbReference type="NCBI Taxonomy" id="111125"/>
    <lineage>
        <taxon>Eukaryota</taxon>
        <taxon>Metazoa</taxon>
        <taxon>Chordata</taxon>
        <taxon>Craniata</taxon>
        <taxon>Vertebrata</taxon>
        <taxon>Euteleostomi</taxon>
        <taxon>Amphibia</taxon>
        <taxon>Batrachia</taxon>
        <taxon>Anura</taxon>
        <taxon>Neobatrachia</taxon>
        <taxon>Hyloidea</taxon>
        <taxon>Dendrobatidae</taxon>
        <taxon>Dendrobatinae</taxon>
        <taxon>Ranitomeya</taxon>
    </lineage>
</organism>
<protein>
    <submittedName>
        <fullName evidence="1">Uncharacterized protein</fullName>
    </submittedName>
</protein>
<comment type="caution">
    <text evidence="1">The sequence shown here is derived from an EMBL/GenBank/DDBJ whole genome shotgun (WGS) entry which is preliminary data.</text>
</comment>
<gene>
    <name evidence="1" type="ORF">RIMI_LOCUS21511119</name>
</gene>